<dbReference type="AlphaFoldDB" id="A0A553R2N3"/>
<reference evidence="2 3" key="1">
    <citation type="journal article" date="2019" name="Sci. Data">
        <title>Hybrid genome assembly and annotation of Danionella translucida.</title>
        <authorList>
            <person name="Kadobianskyi M."/>
            <person name="Schulze L."/>
            <person name="Schuelke M."/>
            <person name="Judkewitz B."/>
        </authorList>
    </citation>
    <scope>NUCLEOTIDE SEQUENCE [LARGE SCALE GENOMIC DNA]</scope>
    <source>
        <strain evidence="2 3">Bolton</strain>
    </source>
</reference>
<accession>A0A553R2N3</accession>
<feature type="compositionally biased region" description="Basic and acidic residues" evidence="1">
    <location>
        <begin position="91"/>
        <end position="101"/>
    </location>
</feature>
<dbReference type="EMBL" id="SRMA01025297">
    <property type="protein sequence ID" value="TRY96437.1"/>
    <property type="molecule type" value="Genomic_DNA"/>
</dbReference>
<feature type="region of interest" description="Disordered" evidence="1">
    <location>
        <begin position="86"/>
        <end position="108"/>
    </location>
</feature>
<sequence length="108" mass="12116">MRFRITRLQSSQALLVESFTRGIVGDAVSYQSDLTATNYQLFKAKKKTRSQAAEWTVASDPCRCGSEFTQAEFPGKTPSIILHSALTGRRAQQEAKTHQDEPFPLSRH</sequence>
<evidence type="ECO:0000256" key="1">
    <source>
        <dbReference type="SAM" id="MobiDB-lite"/>
    </source>
</evidence>
<evidence type="ECO:0000313" key="3">
    <source>
        <dbReference type="Proteomes" id="UP000316079"/>
    </source>
</evidence>
<name>A0A553R2N3_9TELE</name>
<proteinExistence type="predicted"/>
<comment type="caution">
    <text evidence="2">The sequence shown here is derived from an EMBL/GenBank/DDBJ whole genome shotgun (WGS) entry which is preliminary data.</text>
</comment>
<organism evidence="2 3">
    <name type="scientific">Danionella cerebrum</name>
    <dbReference type="NCBI Taxonomy" id="2873325"/>
    <lineage>
        <taxon>Eukaryota</taxon>
        <taxon>Metazoa</taxon>
        <taxon>Chordata</taxon>
        <taxon>Craniata</taxon>
        <taxon>Vertebrata</taxon>
        <taxon>Euteleostomi</taxon>
        <taxon>Actinopterygii</taxon>
        <taxon>Neopterygii</taxon>
        <taxon>Teleostei</taxon>
        <taxon>Ostariophysi</taxon>
        <taxon>Cypriniformes</taxon>
        <taxon>Danionidae</taxon>
        <taxon>Danioninae</taxon>
        <taxon>Danionella</taxon>
    </lineage>
</organism>
<dbReference type="Proteomes" id="UP000316079">
    <property type="component" value="Unassembled WGS sequence"/>
</dbReference>
<protein>
    <submittedName>
        <fullName evidence="2">Uncharacterized protein</fullName>
    </submittedName>
</protein>
<keyword evidence="3" id="KW-1185">Reference proteome</keyword>
<gene>
    <name evidence="2" type="ORF">DNTS_021463</name>
</gene>
<evidence type="ECO:0000313" key="2">
    <source>
        <dbReference type="EMBL" id="TRY96437.1"/>
    </source>
</evidence>